<dbReference type="PROSITE" id="PS50082">
    <property type="entry name" value="WD_REPEATS_2"/>
    <property type="match status" value="2"/>
</dbReference>
<reference evidence="2" key="1">
    <citation type="submission" date="2017-08" db="EMBL/GenBank/DDBJ databases">
        <authorList>
            <person name="Polle J.E."/>
            <person name="Barry K."/>
            <person name="Cushman J."/>
            <person name="Schmutz J."/>
            <person name="Tran D."/>
            <person name="Hathwaick L.T."/>
            <person name="Yim W.C."/>
            <person name="Jenkins J."/>
            <person name="Mckie-Krisberg Z.M."/>
            <person name="Prochnik S."/>
            <person name="Lindquist E."/>
            <person name="Dockter R.B."/>
            <person name="Adam C."/>
            <person name="Molina H."/>
            <person name="Bunkerborg J."/>
            <person name="Jin E."/>
            <person name="Buchheim M."/>
            <person name="Magnuson J."/>
        </authorList>
    </citation>
    <scope>NUCLEOTIDE SEQUENCE</scope>
    <source>
        <strain evidence="2">CCAP 19/18</strain>
    </source>
</reference>
<dbReference type="InterPro" id="IPR031120">
    <property type="entry name" value="HIR1-like"/>
</dbReference>
<protein>
    <submittedName>
        <fullName evidence="2">WD40-repeat-containing domain protein</fullName>
    </submittedName>
</protein>
<evidence type="ECO:0000313" key="2">
    <source>
        <dbReference type="EMBL" id="KAF5838057.1"/>
    </source>
</evidence>
<dbReference type="InterPro" id="IPR036322">
    <property type="entry name" value="WD40_repeat_dom_sf"/>
</dbReference>
<dbReference type="SMART" id="SM00320">
    <property type="entry name" value="WD40"/>
    <property type="match status" value="5"/>
</dbReference>
<dbReference type="EMBL" id="MU069592">
    <property type="protein sequence ID" value="KAF5838057.1"/>
    <property type="molecule type" value="Genomic_DNA"/>
</dbReference>
<evidence type="ECO:0000256" key="1">
    <source>
        <dbReference type="PROSITE-ProRule" id="PRU00221"/>
    </source>
</evidence>
<organism evidence="2 3">
    <name type="scientific">Dunaliella salina</name>
    <name type="common">Green alga</name>
    <name type="synonym">Protococcus salinus</name>
    <dbReference type="NCBI Taxonomy" id="3046"/>
    <lineage>
        <taxon>Eukaryota</taxon>
        <taxon>Viridiplantae</taxon>
        <taxon>Chlorophyta</taxon>
        <taxon>core chlorophytes</taxon>
        <taxon>Chlorophyceae</taxon>
        <taxon>CS clade</taxon>
        <taxon>Chlamydomonadales</taxon>
        <taxon>Dunaliellaceae</taxon>
        <taxon>Dunaliella</taxon>
    </lineage>
</organism>
<sequence length="340" mass="37801">MLFEKPKWVKHERQGRNVELCPLFSVDIDSTGQRLATAANDNKVRIWAMGPILDARKEEDPNVPKLLATLTDHFEPVNVARFSPKGNLIASGSDSKLVTVLEGHHGYVKGVAWDPFNMYIATQGENDGIFIWRVSDWSCVAKVKTQFSSSADNSMHTRLSWSPDGQNIVGTCMVDKSTNTYLAPIIRRTSWDSIKQFTGHKLTISVAKFNPCHFYPRKEPGSDAATTLCALGSYDTQVTLWSSSEATPVMQLTDMFKRRAVMDVAWMPDGMSMVACSVDGTIAALQFNEQDLGKKVPQHEVRSLLHSLYGDLQVRHQTPLADPELLKLQASLCDDGLSRA</sequence>
<comment type="caution">
    <text evidence="2">The sequence shown here is derived from an EMBL/GenBank/DDBJ whole genome shotgun (WGS) entry which is preliminary data.</text>
</comment>
<dbReference type="PANTHER" id="PTHR13831">
    <property type="entry name" value="MEMBER OF THE HIR1 FAMILY OF WD-REPEAT PROTEINS"/>
    <property type="match status" value="1"/>
</dbReference>
<dbReference type="Gene3D" id="2.130.10.10">
    <property type="entry name" value="YVTN repeat-like/Quinoprotein amine dehydrogenase"/>
    <property type="match status" value="3"/>
</dbReference>
<dbReference type="PROSITE" id="PS50294">
    <property type="entry name" value="WD_REPEATS_REGION"/>
    <property type="match status" value="1"/>
</dbReference>
<dbReference type="InterPro" id="IPR015943">
    <property type="entry name" value="WD40/YVTN_repeat-like_dom_sf"/>
</dbReference>
<name>A0ABQ7GTX0_DUNSA</name>
<evidence type="ECO:0000313" key="3">
    <source>
        <dbReference type="Proteomes" id="UP000815325"/>
    </source>
</evidence>
<dbReference type="SUPFAM" id="SSF50978">
    <property type="entry name" value="WD40 repeat-like"/>
    <property type="match status" value="1"/>
</dbReference>
<keyword evidence="1" id="KW-0853">WD repeat</keyword>
<accession>A0ABQ7GTX0</accession>
<feature type="repeat" description="WD" evidence="1">
    <location>
        <begin position="23"/>
        <end position="47"/>
    </location>
</feature>
<gene>
    <name evidence="2" type="ORF">DUNSADRAFT_3427</name>
</gene>
<dbReference type="Pfam" id="PF00400">
    <property type="entry name" value="WD40"/>
    <property type="match status" value="3"/>
</dbReference>
<keyword evidence="3" id="KW-1185">Reference proteome</keyword>
<dbReference type="InterPro" id="IPR001680">
    <property type="entry name" value="WD40_rpt"/>
</dbReference>
<dbReference type="PANTHER" id="PTHR13831:SF0">
    <property type="entry name" value="PROTEIN HIRA"/>
    <property type="match status" value="1"/>
</dbReference>
<dbReference type="Proteomes" id="UP000815325">
    <property type="component" value="Unassembled WGS sequence"/>
</dbReference>
<proteinExistence type="predicted"/>
<feature type="repeat" description="WD" evidence="1">
    <location>
        <begin position="101"/>
        <end position="142"/>
    </location>
</feature>